<gene>
    <name evidence="2" type="ORF">HMPREF0645_0056</name>
</gene>
<name>D1PSU7_9BACT</name>
<evidence type="ECO:0000313" key="2">
    <source>
        <dbReference type="EMBL" id="EFA45465.1"/>
    </source>
</evidence>
<protein>
    <submittedName>
        <fullName evidence="2">Uncharacterized protein</fullName>
    </submittedName>
</protein>
<accession>D1PSU7</accession>
<organism evidence="2 3">
    <name type="scientific">Hallella bergensis DSM 17361</name>
    <dbReference type="NCBI Taxonomy" id="585502"/>
    <lineage>
        <taxon>Bacteria</taxon>
        <taxon>Pseudomonadati</taxon>
        <taxon>Bacteroidota</taxon>
        <taxon>Bacteroidia</taxon>
        <taxon>Bacteroidales</taxon>
        <taxon>Prevotellaceae</taxon>
        <taxon>Hallella</taxon>
    </lineage>
</organism>
<evidence type="ECO:0000313" key="3">
    <source>
        <dbReference type="Proteomes" id="UP000003160"/>
    </source>
</evidence>
<dbReference type="HOGENOM" id="CLU_3314524_0_0_10"/>
<reference evidence="2 3" key="1">
    <citation type="submission" date="2009-10" db="EMBL/GenBank/DDBJ databases">
        <authorList>
            <person name="Qin X."/>
            <person name="Bachman B."/>
            <person name="Battles P."/>
            <person name="Bell A."/>
            <person name="Bess C."/>
            <person name="Bickham C."/>
            <person name="Chaboub L."/>
            <person name="Chen D."/>
            <person name="Coyle M."/>
            <person name="Deiros D.R."/>
            <person name="Dinh H."/>
            <person name="Forbes L."/>
            <person name="Fowler G."/>
            <person name="Francisco L."/>
            <person name="Fu Q."/>
            <person name="Gubbala S."/>
            <person name="Hale W."/>
            <person name="Han Y."/>
            <person name="Hemphill L."/>
            <person name="Highlander S.K."/>
            <person name="Hirani K."/>
            <person name="Hogues M."/>
            <person name="Jackson L."/>
            <person name="Jakkamsetti A."/>
            <person name="Javaid M."/>
            <person name="Jiang H."/>
            <person name="Korchina V."/>
            <person name="Kovar C."/>
            <person name="Lara F."/>
            <person name="Lee S."/>
            <person name="Mata R."/>
            <person name="Mathew T."/>
            <person name="Moen C."/>
            <person name="Morales K."/>
            <person name="Munidasa M."/>
            <person name="Nazareth L."/>
            <person name="Ngo R."/>
            <person name="Nguyen L."/>
            <person name="Okwuonu G."/>
            <person name="Ongeri F."/>
            <person name="Patil S."/>
            <person name="Petrosino J."/>
            <person name="Pham C."/>
            <person name="Pham P."/>
            <person name="Pu L.-L."/>
            <person name="Puazo M."/>
            <person name="Raj R."/>
            <person name="Reid J."/>
            <person name="Rouhana J."/>
            <person name="Saada N."/>
            <person name="Shang Y."/>
            <person name="Simmons D."/>
            <person name="Thornton R."/>
            <person name="Warren J."/>
            <person name="Weissenberger G."/>
            <person name="Zhang J."/>
            <person name="Zhang L."/>
            <person name="Zhou C."/>
            <person name="Zhu D."/>
            <person name="Muzny D."/>
            <person name="Worley K."/>
            <person name="Gibbs R."/>
        </authorList>
    </citation>
    <scope>NUCLEOTIDE SEQUENCE [LARGE SCALE GENOMIC DNA]</scope>
    <source>
        <strain evidence="2 3">DSM 17361</strain>
    </source>
</reference>
<feature type="transmembrane region" description="Helical" evidence="1">
    <location>
        <begin position="12"/>
        <end position="30"/>
    </location>
</feature>
<keyword evidence="3" id="KW-1185">Reference proteome</keyword>
<keyword evidence="1" id="KW-0472">Membrane</keyword>
<dbReference type="EMBL" id="ACKS01000009">
    <property type="protein sequence ID" value="EFA45465.1"/>
    <property type="molecule type" value="Genomic_DNA"/>
</dbReference>
<sequence>MRTKVKNLHAFIRSLSAFYYLCTIVAYAYCNNTLIQRYK</sequence>
<keyword evidence="1" id="KW-1133">Transmembrane helix</keyword>
<comment type="caution">
    <text evidence="2">The sequence shown here is derived from an EMBL/GenBank/DDBJ whole genome shotgun (WGS) entry which is preliminary data.</text>
</comment>
<dbReference type="AlphaFoldDB" id="D1PSU7"/>
<dbReference type="Proteomes" id="UP000003160">
    <property type="component" value="Unassembled WGS sequence"/>
</dbReference>
<keyword evidence="1" id="KW-0812">Transmembrane</keyword>
<evidence type="ECO:0000256" key="1">
    <source>
        <dbReference type="SAM" id="Phobius"/>
    </source>
</evidence>
<proteinExistence type="predicted"/>